<sequence>MICFLMFVMSDYSAEIIYPRTPPLSSRFVLLAGSTAFTTISYYITSVECPALLTLDDKNALKHWKSMYSRASKIYGKIAFFTGTIGALIGIFQGEKTWLIGAGLMFSHWPYTIYCVMPISIQLNSTSEDKAGPETRSLIHQWNSRHKFRTFLGFAAFGVFAYAIMNELSTGKIIF</sequence>
<evidence type="ECO:0000256" key="1">
    <source>
        <dbReference type="SAM" id="Phobius"/>
    </source>
</evidence>
<evidence type="ECO:0000313" key="2">
    <source>
        <dbReference type="EMBL" id="KAF7639754.1"/>
    </source>
</evidence>
<dbReference type="AlphaFoldDB" id="A0A8T0A135"/>
<dbReference type="PANTHER" id="PTHR36535">
    <property type="entry name" value="YALI0E30327P"/>
    <property type="match status" value="1"/>
</dbReference>
<dbReference type="OrthoDB" id="5954308at2759"/>
<keyword evidence="1" id="KW-0472">Membrane</keyword>
<name>A0A8T0A135_9BILA</name>
<reference evidence="2" key="1">
    <citation type="journal article" date="2020" name="Ecol. Evol.">
        <title>Genome structure and content of the rice root-knot nematode (Meloidogyne graminicola).</title>
        <authorList>
            <person name="Phan N.T."/>
            <person name="Danchin E.G.J."/>
            <person name="Klopp C."/>
            <person name="Perfus-Barbeoch L."/>
            <person name="Kozlowski D.K."/>
            <person name="Koutsovoulos G.D."/>
            <person name="Lopez-Roques C."/>
            <person name="Bouchez O."/>
            <person name="Zahm M."/>
            <person name="Besnard G."/>
            <person name="Bellafiore S."/>
        </authorList>
    </citation>
    <scope>NUCLEOTIDE SEQUENCE</scope>
    <source>
        <strain evidence="2">VN-18</strain>
    </source>
</reference>
<proteinExistence type="predicted"/>
<keyword evidence="3" id="KW-1185">Reference proteome</keyword>
<gene>
    <name evidence="2" type="ORF">Mgra_00000676</name>
</gene>
<dbReference type="PANTHER" id="PTHR36535:SF1">
    <property type="entry name" value="DUF1772 DOMAIN-CONTAINING PROTEIN"/>
    <property type="match status" value="1"/>
</dbReference>
<dbReference type="Pfam" id="PF08592">
    <property type="entry name" value="Anthrone_oxy"/>
    <property type="match status" value="1"/>
</dbReference>
<protein>
    <submittedName>
        <fullName evidence="2">Uncharacterized protein</fullName>
    </submittedName>
</protein>
<keyword evidence="1" id="KW-1133">Transmembrane helix</keyword>
<feature type="transmembrane region" description="Helical" evidence="1">
    <location>
        <begin position="98"/>
        <end position="117"/>
    </location>
</feature>
<dbReference type="Proteomes" id="UP000605970">
    <property type="component" value="Unassembled WGS sequence"/>
</dbReference>
<dbReference type="EMBL" id="JABEBT010000003">
    <property type="protein sequence ID" value="KAF7639754.1"/>
    <property type="molecule type" value="Genomic_DNA"/>
</dbReference>
<accession>A0A8T0A135</accession>
<feature type="transmembrane region" description="Helical" evidence="1">
    <location>
        <begin position="74"/>
        <end position="92"/>
    </location>
</feature>
<feature type="transmembrane region" description="Helical" evidence="1">
    <location>
        <begin position="148"/>
        <end position="165"/>
    </location>
</feature>
<comment type="caution">
    <text evidence="2">The sequence shown here is derived from an EMBL/GenBank/DDBJ whole genome shotgun (WGS) entry which is preliminary data.</text>
</comment>
<organism evidence="2 3">
    <name type="scientific">Meloidogyne graminicola</name>
    <dbReference type="NCBI Taxonomy" id="189291"/>
    <lineage>
        <taxon>Eukaryota</taxon>
        <taxon>Metazoa</taxon>
        <taxon>Ecdysozoa</taxon>
        <taxon>Nematoda</taxon>
        <taxon>Chromadorea</taxon>
        <taxon>Rhabditida</taxon>
        <taxon>Tylenchina</taxon>
        <taxon>Tylenchomorpha</taxon>
        <taxon>Tylenchoidea</taxon>
        <taxon>Meloidogynidae</taxon>
        <taxon>Meloidogyninae</taxon>
        <taxon>Meloidogyne</taxon>
    </lineage>
</organism>
<keyword evidence="1" id="KW-0812">Transmembrane</keyword>
<dbReference type="InterPro" id="IPR013901">
    <property type="entry name" value="Anthrone_oxy"/>
</dbReference>
<evidence type="ECO:0000313" key="3">
    <source>
        <dbReference type="Proteomes" id="UP000605970"/>
    </source>
</evidence>